<name>A0A316UTN5_9BASI</name>
<dbReference type="EMBL" id="KZ819665">
    <property type="protein sequence ID" value="PWN28622.1"/>
    <property type="molecule type" value="Genomic_DNA"/>
</dbReference>
<dbReference type="AlphaFoldDB" id="A0A316UTN5"/>
<dbReference type="Proteomes" id="UP000245884">
    <property type="component" value="Unassembled WGS sequence"/>
</dbReference>
<dbReference type="Pfam" id="PF12697">
    <property type="entry name" value="Abhydrolase_6"/>
    <property type="match status" value="1"/>
</dbReference>
<keyword evidence="2" id="KW-0378">Hydrolase</keyword>
<keyword evidence="3" id="KW-1185">Reference proteome</keyword>
<proteinExistence type="predicted"/>
<protein>
    <submittedName>
        <fullName evidence="2">Alpha/beta-hydrolase</fullName>
    </submittedName>
</protein>
<accession>A0A316UTN5</accession>
<dbReference type="OrthoDB" id="3466836at2759"/>
<feature type="domain" description="AB hydrolase-1" evidence="1">
    <location>
        <begin position="36"/>
        <end position="242"/>
    </location>
</feature>
<dbReference type="SUPFAM" id="SSF53474">
    <property type="entry name" value="alpha/beta-Hydrolases"/>
    <property type="match status" value="1"/>
</dbReference>
<dbReference type="RefSeq" id="XP_025363234.1">
    <property type="nucleotide sequence ID" value="XM_025508179.1"/>
</dbReference>
<evidence type="ECO:0000313" key="3">
    <source>
        <dbReference type="Proteomes" id="UP000245884"/>
    </source>
</evidence>
<dbReference type="GO" id="GO:0016787">
    <property type="term" value="F:hydrolase activity"/>
    <property type="evidence" value="ECO:0007669"/>
    <property type="project" value="UniProtKB-KW"/>
</dbReference>
<dbReference type="InterPro" id="IPR000073">
    <property type="entry name" value="AB_hydrolase_1"/>
</dbReference>
<evidence type="ECO:0000313" key="2">
    <source>
        <dbReference type="EMBL" id="PWN28622.1"/>
    </source>
</evidence>
<gene>
    <name evidence="2" type="ORF">BDZ90DRAFT_259651</name>
</gene>
<dbReference type="Gene3D" id="3.40.50.1820">
    <property type="entry name" value="alpha/beta hydrolase"/>
    <property type="match status" value="1"/>
</dbReference>
<evidence type="ECO:0000259" key="1">
    <source>
        <dbReference type="Pfam" id="PF12697"/>
    </source>
</evidence>
<reference evidence="2 3" key="1">
    <citation type="journal article" date="2018" name="Mol. Biol. Evol.">
        <title>Broad Genomic Sampling Reveals a Smut Pathogenic Ancestry of the Fungal Clade Ustilaginomycotina.</title>
        <authorList>
            <person name="Kijpornyongpan T."/>
            <person name="Mondo S.J."/>
            <person name="Barry K."/>
            <person name="Sandor L."/>
            <person name="Lee J."/>
            <person name="Lipzen A."/>
            <person name="Pangilinan J."/>
            <person name="LaButti K."/>
            <person name="Hainaut M."/>
            <person name="Henrissat B."/>
            <person name="Grigoriev I.V."/>
            <person name="Spatafora J.W."/>
            <person name="Aime M.C."/>
        </authorList>
    </citation>
    <scope>NUCLEOTIDE SEQUENCE [LARGE SCALE GENOMIC DNA]</scope>
    <source>
        <strain evidence="2 3">MCA 5214</strain>
    </source>
</reference>
<sequence>MSDIAFERVTIPTSAGSACMSVALRRQPFNPRRPLLVFLHGLVQPVSSFLPAVDQFLTTLEDGSDELDLLLYDRFGAGQSDKDPRQGVHTLPLVVEDLRNLLRHCLGSEEEVDPTPMIFVVHSIGGAIVRYYAQQYPSASIEGILFLDPMIASTDFVSIYQPRDGEQPSQEELDELKQAREISRRIFHPSLPNAEGFDRSTVASLLPRDDEPKLASKTRQPCVIVVAHDRNVNVRDMERKLGMPQRATRNYLEPRWEQVSMRSSGG</sequence>
<organism evidence="2 3">
    <name type="scientific">Jaminaea rosea</name>
    <dbReference type="NCBI Taxonomy" id="1569628"/>
    <lineage>
        <taxon>Eukaryota</taxon>
        <taxon>Fungi</taxon>
        <taxon>Dikarya</taxon>
        <taxon>Basidiomycota</taxon>
        <taxon>Ustilaginomycotina</taxon>
        <taxon>Exobasidiomycetes</taxon>
        <taxon>Microstromatales</taxon>
        <taxon>Microstromatales incertae sedis</taxon>
        <taxon>Jaminaea</taxon>
    </lineage>
</organism>
<dbReference type="InterPro" id="IPR029058">
    <property type="entry name" value="AB_hydrolase_fold"/>
</dbReference>
<dbReference type="GeneID" id="37030002"/>